<feature type="chain" id="PRO_5046207016" evidence="4">
    <location>
        <begin position="26"/>
        <end position="492"/>
    </location>
</feature>
<dbReference type="Pfam" id="PF00561">
    <property type="entry name" value="Abhydrolase_1"/>
    <property type="match status" value="1"/>
</dbReference>
<dbReference type="GO" id="GO:0016787">
    <property type="term" value="F:hydrolase activity"/>
    <property type="evidence" value="ECO:0007669"/>
    <property type="project" value="UniProtKB-KW"/>
</dbReference>
<dbReference type="EMBL" id="JAATEP010000019">
    <property type="protein sequence ID" value="NJP92825.1"/>
    <property type="molecule type" value="Genomic_DNA"/>
</dbReference>
<dbReference type="RefSeq" id="WP_168012391.1">
    <property type="nucleotide sequence ID" value="NZ_JAATEP010000019.1"/>
</dbReference>
<proteinExistence type="inferred from homology"/>
<reference evidence="7 8" key="1">
    <citation type="submission" date="2020-03" db="EMBL/GenBank/DDBJ databases">
        <title>WGS of actinomycetes isolated from Thailand.</title>
        <authorList>
            <person name="Thawai C."/>
        </authorList>
    </citation>
    <scope>NUCLEOTIDE SEQUENCE [LARGE SCALE GENOMIC DNA]</scope>
    <source>
        <strain evidence="7 8">FMUSA5-5</strain>
    </source>
</reference>
<dbReference type="PANTHER" id="PTHR43248:SF29">
    <property type="entry name" value="TRIPEPTIDYL AMINOPEPTIDASE"/>
    <property type="match status" value="1"/>
</dbReference>
<dbReference type="InterPro" id="IPR013595">
    <property type="entry name" value="Pept_S33_TAP-like_C"/>
</dbReference>
<dbReference type="InterPro" id="IPR051601">
    <property type="entry name" value="Serine_prot/Carboxylest_S33"/>
</dbReference>
<organism evidence="7 8">
    <name type="scientific">Nonomuraea composti</name>
    <dbReference type="NCBI Taxonomy" id="2720023"/>
    <lineage>
        <taxon>Bacteria</taxon>
        <taxon>Bacillati</taxon>
        <taxon>Actinomycetota</taxon>
        <taxon>Actinomycetes</taxon>
        <taxon>Streptosporangiales</taxon>
        <taxon>Streptosporangiaceae</taxon>
        <taxon>Nonomuraea</taxon>
    </lineage>
</organism>
<dbReference type="Proteomes" id="UP000696294">
    <property type="component" value="Unassembled WGS sequence"/>
</dbReference>
<evidence type="ECO:0000256" key="3">
    <source>
        <dbReference type="ARBA" id="ARBA00022801"/>
    </source>
</evidence>
<sequence>MKKYILLAAVAALGLSLTPGGVAGAAAPPPTITWAPCPEDTTAECGALKVPVDWDTPGGATIDLAVARREAAGPAARVGSLVVNPGGPGASGVDFVVHGSGYFSAELRGRFDIVGFDPRGVGRSHPVVCSAALVRERPHPLIENQSDMDAWVSFNQRLQKDCRARTGPLYDHVSSLDVARDVNALRAALGEDKLTYYGVSHGTLIGQAYAERFPGKVRALVLDSNFDHSVDTAAYLNTTAAHAAGAFDQFVIWCEATASCALHGTDIRAFWKRLLDRADRGELHEPGLPDVPMGAYELVNTAFAGLYNPNWAELAHLLQAIDTGGPGPAASAQKDEEVPVSTPVFCQDFHLPVADHAQYASLLRRQAPRARDMRYSPPALGRIAGCLGQPTPIPNPQHRLRVDATPPILLASSLNDPATGYLWTLSTAEQIGAEARVLTYEGSGHGVYGRSACTTGAIDRYLISQSIPAHGVRCPEVRPAPLAPKSELANGA</sequence>
<dbReference type="Pfam" id="PF08386">
    <property type="entry name" value="Abhydrolase_4"/>
    <property type="match status" value="1"/>
</dbReference>
<gene>
    <name evidence="7" type="ORF">HCN51_25770</name>
</gene>
<dbReference type="SUPFAM" id="SSF53474">
    <property type="entry name" value="alpha/beta-Hydrolases"/>
    <property type="match status" value="1"/>
</dbReference>
<evidence type="ECO:0000259" key="5">
    <source>
        <dbReference type="Pfam" id="PF00561"/>
    </source>
</evidence>
<dbReference type="InterPro" id="IPR029058">
    <property type="entry name" value="AB_hydrolase_fold"/>
</dbReference>
<feature type="domain" description="Peptidase S33 tripeptidyl aminopeptidase-like C-terminal" evidence="6">
    <location>
        <begin position="384"/>
        <end position="474"/>
    </location>
</feature>
<name>A0ABX1B8F9_9ACTN</name>
<comment type="caution">
    <text evidence="7">The sequence shown here is derived from an EMBL/GenBank/DDBJ whole genome shotgun (WGS) entry which is preliminary data.</text>
</comment>
<keyword evidence="3 7" id="KW-0378">Hydrolase</keyword>
<dbReference type="Gene3D" id="3.40.50.1820">
    <property type="entry name" value="alpha/beta hydrolase"/>
    <property type="match status" value="1"/>
</dbReference>
<evidence type="ECO:0000259" key="6">
    <source>
        <dbReference type="Pfam" id="PF08386"/>
    </source>
</evidence>
<keyword evidence="8" id="KW-1185">Reference proteome</keyword>
<evidence type="ECO:0000256" key="1">
    <source>
        <dbReference type="ARBA" id="ARBA00010088"/>
    </source>
</evidence>
<keyword evidence="2 4" id="KW-0732">Signal</keyword>
<protein>
    <submittedName>
        <fullName evidence="7">Alpha/beta hydrolase</fullName>
    </submittedName>
</protein>
<evidence type="ECO:0000313" key="8">
    <source>
        <dbReference type="Proteomes" id="UP000696294"/>
    </source>
</evidence>
<dbReference type="PANTHER" id="PTHR43248">
    <property type="entry name" value="2-SUCCINYL-6-HYDROXY-2,4-CYCLOHEXADIENE-1-CARBOXYLATE SYNTHASE"/>
    <property type="match status" value="1"/>
</dbReference>
<evidence type="ECO:0000256" key="2">
    <source>
        <dbReference type="ARBA" id="ARBA00022729"/>
    </source>
</evidence>
<evidence type="ECO:0000313" key="7">
    <source>
        <dbReference type="EMBL" id="NJP92825.1"/>
    </source>
</evidence>
<dbReference type="InterPro" id="IPR000073">
    <property type="entry name" value="AB_hydrolase_1"/>
</dbReference>
<feature type="domain" description="AB hydrolase-1" evidence="5">
    <location>
        <begin position="81"/>
        <end position="274"/>
    </location>
</feature>
<evidence type="ECO:0000256" key="4">
    <source>
        <dbReference type="SAM" id="SignalP"/>
    </source>
</evidence>
<accession>A0ABX1B8F9</accession>
<comment type="similarity">
    <text evidence="1">Belongs to the peptidase S33 family.</text>
</comment>
<feature type="signal peptide" evidence="4">
    <location>
        <begin position="1"/>
        <end position="25"/>
    </location>
</feature>